<dbReference type="Proteomes" id="UP000287651">
    <property type="component" value="Unassembled WGS sequence"/>
</dbReference>
<accession>A0A426ZHY7</accession>
<dbReference type="AlphaFoldDB" id="A0A426ZHY7"/>
<dbReference type="EMBL" id="AMZH03006536">
    <property type="protein sequence ID" value="RRT63597.1"/>
    <property type="molecule type" value="Genomic_DNA"/>
</dbReference>
<name>A0A426ZHY7_ENSVE</name>
<reference evidence="1 2" key="1">
    <citation type="journal article" date="2014" name="Agronomy (Basel)">
        <title>A Draft Genome Sequence for Ensete ventricosum, the Drought-Tolerant Tree Against Hunger.</title>
        <authorList>
            <person name="Harrison J."/>
            <person name="Moore K.A."/>
            <person name="Paszkiewicz K."/>
            <person name="Jones T."/>
            <person name="Grant M."/>
            <person name="Ambacheew D."/>
            <person name="Muzemil S."/>
            <person name="Studholme D.J."/>
        </authorList>
    </citation>
    <scope>NUCLEOTIDE SEQUENCE [LARGE SCALE GENOMIC DNA]</scope>
</reference>
<gene>
    <name evidence="1" type="ORF">B296_00015096</name>
</gene>
<proteinExistence type="predicted"/>
<evidence type="ECO:0000313" key="2">
    <source>
        <dbReference type="Proteomes" id="UP000287651"/>
    </source>
</evidence>
<comment type="caution">
    <text evidence="1">The sequence shown here is derived from an EMBL/GenBank/DDBJ whole genome shotgun (WGS) entry which is preliminary data.</text>
</comment>
<organism evidence="1 2">
    <name type="scientific">Ensete ventricosum</name>
    <name type="common">Abyssinian banana</name>
    <name type="synonym">Musa ensete</name>
    <dbReference type="NCBI Taxonomy" id="4639"/>
    <lineage>
        <taxon>Eukaryota</taxon>
        <taxon>Viridiplantae</taxon>
        <taxon>Streptophyta</taxon>
        <taxon>Embryophyta</taxon>
        <taxon>Tracheophyta</taxon>
        <taxon>Spermatophyta</taxon>
        <taxon>Magnoliopsida</taxon>
        <taxon>Liliopsida</taxon>
        <taxon>Zingiberales</taxon>
        <taxon>Musaceae</taxon>
        <taxon>Ensete</taxon>
    </lineage>
</organism>
<evidence type="ECO:0000313" key="1">
    <source>
        <dbReference type="EMBL" id="RRT63597.1"/>
    </source>
</evidence>
<sequence>MYLILSLKSDEVLIGLCSLKSPFSLIWRNISVLEVMRGGGLGIEGSSLLSIFLDGYGDGLRGYSTRGCDILYQISTVDTRKKMQKKKSWNLQKRSSNTRKKMWKKREPQPIDFPVHALTGYSNPQTVKVADIYWNMAAEGSESGGSSDGGGRSEQQQRRLRLRLRCDFVAVGGVGYSEGAIVIGGKRDNRVHSYCEGRQQ</sequence>
<protein>
    <submittedName>
        <fullName evidence="1">Uncharacterized protein</fullName>
    </submittedName>
</protein>